<accession>A0ABU5QCL5</accession>
<feature type="signal peptide" evidence="1">
    <location>
        <begin position="1"/>
        <end position="20"/>
    </location>
</feature>
<proteinExistence type="predicted"/>
<dbReference type="EMBL" id="JAYFUM010000019">
    <property type="protein sequence ID" value="MEA5140575.1"/>
    <property type="molecule type" value="Genomic_DNA"/>
</dbReference>
<sequence length="186" mass="20819">MKFLTFLLILTLFSSKTLLAQQEDKSPKYLSVATGNDNNTEKADRILATKPSFISVALEKRLPKSELYGIGLYAQHFNTEYENYNHLSFRGYQHFGDVRNAHAGNIDPYIGVMVGLDFWQSTMKPALGIFGGLRLMLTTTLGVHAEIASVSSGFNNSLTTQVGITTCFLKSDKKKPKKYYSKCPKF</sequence>
<evidence type="ECO:0000256" key="1">
    <source>
        <dbReference type="SAM" id="SignalP"/>
    </source>
</evidence>
<comment type="caution">
    <text evidence="2">The sequence shown here is derived from an EMBL/GenBank/DDBJ whole genome shotgun (WGS) entry which is preliminary data.</text>
</comment>
<name>A0ABU5QCL5_9BACT</name>
<evidence type="ECO:0000313" key="2">
    <source>
        <dbReference type="EMBL" id="MEA5140575.1"/>
    </source>
</evidence>
<dbReference type="Proteomes" id="UP001302949">
    <property type="component" value="Unassembled WGS sequence"/>
</dbReference>
<dbReference type="RefSeq" id="WP_323297729.1">
    <property type="nucleotide sequence ID" value="NZ_JAYFUM010000019.1"/>
</dbReference>
<feature type="chain" id="PRO_5046826514" evidence="1">
    <location>
        <begin position="21"/>
        <end position="186"/>
    </location>
</feature>
<reference evidence="2 3" key="1">
    <citation type="submission" date="2023-12" db="EMBL/GenBank/DDBJ databases">
        <title>Novel species of the genus Arcicella isolated from rivers.</title>
        <authorList>
            <person name="Lu H."/>
        </authorList>
    </citation>
    <scope>NUCLEOTIDE SEQUENCE [LARGE SCALE GENOMIC DNA]</scope>
    <source>
        <strain evidence="2 3">KCTC 23307</strain>
    </source>
</reference>
<evidence type="ECO:0000313" key="3">
    <source>
        <dbReference type="Proteomes" id="UP001302949"/>
    </source>
</evidence>
<keyword evidence="3" id="KW-1185">Reference proteome</keyword>
<protein>
    <submittedName>
        <fullName evidence="2">Uncharacterized protein</fullName>
    </submittedName>
</protein>
<organism evidence="2 3">
    <name type="scientific">Arcicella rigui</name>
    <dbReference type="NCBI Taxonomy" id="797020"/>
    <lineage>
        <taxon>Bacteria</taxon>
        <taxon>Pseudomonadati</taxon>
        <taxon>Bacteroidota</taxon>
        <taxon>Cytophagia</taxon>
        <taxon>Cytophagales</taxon>
        <taxon>Flectobacillaceae</taxon>
        <taxon>Arcicella</taxon>
    </lineage>
</organism>
<keyword evidence="1" id="KW-0732">Signal</keyword>
<gene>
    <name evidence="2" type="ORF">VB248_15595</name>
</gene>